<evidence type="ECO:0000313" key="2">
    <source>
        <dbReference type="Proteomes" id="UP000215914"/>
    </source>
</evidence>
<organism evidence="1 2">
    <name type="scientific">Helianthus annuus</name>
    <name type="common">Common sunflower</name>
    <dbReference type="NCBI Taxonomy" id="4232"/>
    <lineage>
        <taxon>Eukaryota</taxon>
        <taxon>Viridiplantae</taxon>
        <taxon>Streptophyta</taxon>
        <taxon>Embryophyta</taxon>
        <taxon>Tracheophyta</taxon>
        <taxon>Spermatophyta</taxon>
        <taxon>Magnoliopsida</taxon>
        <taxon>eudicotyledons</taxon>
        <taxon>Gunneridae</taxon>
        <taxon>Pentapetalae</taxon>
        <taxon>asterids</taxon>
        <taxon>campanulids</taxon>
        <taxon>Asterales</taxon>
        <taxon>Asteraceae</taxon>
        <taxon>Asteroideae</taxon>
        <taxon>Heliantheae alliance</taxon>
        <taxon>Heliantheae</taxon>
        <taxon>Helianthus</taxon>
    </lineage>
</organism>
<protein>
    <submittedName>
        <fullName evidence="1">Uncharacterized protein</fullName>
    </submittedName>
</protein>
<proteinExistence type="predicted"/>
<dbReference type="InParanoid" id="A0A251RR44"/>
<dbReference type="AlphaFoldDB" id="A0A251RR44"/>
<name>A0A251RR44_HELAN</name>
<evidence type="ECO:0000313" key="1">
    <source>
        <dbReference type="EMBL" id="OTF86730.1"/>
    </source>
</evidence>
<reference evidence="2" key="1">
    <citation type="journal article" date="2017" name="Nature">
        <title>The sunflower genome provides insights into oil metabolism, flowering and Asterid evolution.</title>
        <authorList>
            <person name="Badouin H."/>
            <person name="Gouzy J."/>
            <person name="Grassa C.J."/>
            <person name="Murat F."/>
            <person name="Staton S.E."/>
            <person name="Cottret L."/>
            <person name="Lelandais-Briere C."/>
            <person name="Owens G.L."/>
            <person name="Carrere S."/>
            <person name="Mayjonade B."/>
            <person name="Legrand L."/>
            <person name="Gill N."/>
            <person name="Kane N.C."/>
            <person name="Bowers J.E."/>
            <person name="Hubner S."/>
            <person name="Bellec A."/>
            <person name="Berard A."/>
            <person name="Berges H."/>
            <person name="Blanchet N."/>
            <person name="Boniface M.C."/>
            <person name="Brunel D."/>
            <person name="Catrice O."/>
            <person name="Chaidir N."/>
            <person name="Claudel C."/>
            <person name="Donnadieu C."/>
            <person name="Faraut T."/>
            <person name="Fievet G."/>
            <person name="Helmstetter N."/>
            <person name="King M."/>
            <person name="Knapp S.J."/>
            <person name="Lai Z."/>
            <person name="Le Paslier M.C."/>
            <person name="Lippi Y."/>
            <person name="Lorenzon L."/>
            <person name="Mandel J.R."/>
            <person name="Marage G."/>
            <person name="Marchand G."/>
            <person name="Marquand E."/>
            <person name="Bret-Mestries E."/>
            <person name="Morien E."/>
            <person name="Nambeesan S."/>
            <person name="Nguyen T."/>
            <person name="Pegot-Espagnet P."/>
            <person name="Pouilly N."/>
            <person name="Raftis F."/>
            <person name="Sallet E."/>
            <person name="Schiex T."/>
            <person name="Thomas J."/>
            <person name="Vandecasteele C."/>
            <person name="Vares D."/>
            <person name="Vear F."/>
            <person name="Vautrin S."/>
            <person name="Crespi M."/>
            <person name="Mangin B."/>
            <person name="Burke J.M."/>
            <person name="Salse J."/>
            <person name="Munos S."/>
            <person name="Vincourt P."/>
            <person name="Rieseberg L.H."/>
            <person name="Langlade N.B."/>
        </authorList>
    </citation>
    <scope>NUCLEOTIDE SEQUENCE [LARGE SCALE GENOMIC DNA]</scope>
    <source>
        <strain evidence="2">cv. SF193</strain>
    </source>
</reference>
<keyword evidence="2" id="KW-1185">Reference proteome</keyword>
<dbReference type="EMBL" id="CM007906">
    <property type="protein sequence ID" value="OTF86730.1"/>
    <property type="molecule type" value="Genomic_DNA"/>
</dbReference>
<accession>A0A251RR44</accession>
<dbReference type="Proteomes" id="UP000215914">
    <property type="component" value="Chromosome 17"/>
</dbReference>
<sequence length="63" mass="6968">MNENGQKSESEVESAWIRLRARWELASVLNFLQVRAVCKPLKAFGIHTVSPHSGASVDHQGHG</sequence>
<gene>
    <name evidence="1" type="ORF">HannXRQ_Chr17g0553981</name>
</gene>